<evidence type="ECO:0000313" key="2">
    <source>
        <dbReference type="EMBL" id="PWN33591.1"/>
    </source>
</evidence>
<dbReference type="InParanoid" id="A0A316VC88"/>
<feature type="compositionally biased region" description="Basic residues" evidence="1">
    <location>
        <begin position="52"/>
        <end position="62"/>
    </location>
</feature>
<dbReference type="OrthoDB" id="3364628at2759"/>
<name>A0A316VC88_9BASI</name>
<sequence length="90" mass="9949">MRDIVFRPETTVQRVGPFDEDLLRAAFTVQAGNVPDIDLSLLESDEIEKQSPSKKKKKRRHAPNPADETAAKRSKLNNFAGGMSKSGPGR</sequence>
<evidence type="ECO:0000313" key="3">
    <source>
        <dbReference type="Proteomes" id="UP000245771"/>
    </source>
</evidence>
<proteinExistence type="predicted"/>
<dbReference type="Proteomes" id="UP000245771">
    <property type="component" value="Unassembled WGS sequence"/>
</dbReference>
<accession>A0A316VC88</accession>
<organism evidence="2 3">
    <name type="scientific">Meira miltonrushii</name>
    <dbReference type="NCBI Taxonomy" id="1280837"/>
    <lineage>
        <taxon>Eukaryota</taxon>
        <taxon>Fungi</taxon>
        <taxon>Dikarya</taxon>
        <taxon>Basidiomycota</taxon>
        <taxon>Ustilaginomycotina</taxon>
        <taxon>Exobasidiomycetes</taxon>
        <taxon>Exobasidiales</taxon>
        <taxon>Brachybasidiaceae</taxon>
        <taxon>Meira</taxon>
    </lineage>
</organism>
<evidence type="ECO:0000256" key="1">
    <source>
        <dbReference type="SAM" id="MobiDB-lite"/>
    </source>
</evidence>
<dbReference type="AlphaFoldDB" id="A0A316VC88"/>
<dbReference type="EMBL" id="KZ819604">
    <property type="protein sequence ID" value="PWN33591.1"/>
    <property type="molecule type" value="Genomic_DNA"/>
</dbReference>
<protein>
    <submittedName>
        <fullName evidence="2">Uncharacterized protein</fullName>
    </submittedName>
</protein>
<gene>
    <name evidence="2" type="ORF">FA14DRAFT_161365</name>
</gene>
<reference evidence="2 3" key="1">
    <citation type="journal article" date="2018" name="Mol. Biol. Evol.">
        <title>Broad Genomic Sampling Reveals a Smut Pathogenic Ancestry of the Fungal Clade Ustilaginomycotina.</title>
        <authorList>
            <person name="Kijpornyongpan T."/>
            <person name="Mondo S.J."/>
            <person name="Barry K."/>
            <person name="Sandor L."/>
            <person name="Lee J."/>
            <person name="Lipzen A."/>
            <person name="Pangilinan J."/>
            <person name="LaButti K."/>
            <person name="Hainaut M."/>
            <person name="Henrissat B."/>
            <person name="Grigoriev I.V."/>
            <person name="Spatafora J.W."/>
            <person name="Aime M.C."/>
        </authorList>
    </citation>
    <scope>NUCLEOTIDE SEQUENCE [LARGE SCALE GENOMIC DNA]</scope>
    <source>
        <strain evidence="2 3">MCA 3882</strain>
    </source>
</reference>
<feature type="region of interest" description="Disordered" evidence="1">
    <location>
        <begin position="44"/>
        <end position="90"/>
    </location>
</feature>
<dbReference type="RefSeq" id="XP_025353893.1">
    <property type="nucleotide sequence ID" value="XM_025499085.1"/>
</dbReference>
<dbReference type="GeneID" id="37020866"/>
<keyword evidence="3" id="KW-1185">Reference proteome</keyword>